<reference evidence="3 4" key="1">
    <citation type="submission" date="2018-06" db="EMBL/GenBank/DDBJ databases">
        <title>Comparative genomics of Brasilonema spp. strains.</title>
        <authorList>
            <person name="Alvarenga D.O."/>
            <person name="Fiore M.F."/>
            <person name="Varani A.M."/>
        </authorList>
    </citation>
    <scope>NUCLEOTIDE SEQUENCE [LARGE SCALE GENOMIC DNA]</scope>
    <source>
        <strain evidence="3 4">SPC951</strain>
    </source>
</reference>
<name>A0ABX1P287_9CYAN</name>
<gene>
    <name evidence="3" type="ORF">DP116_02850</name>
</gene>
<dbReference type="InterPro" id="IPR035093">
    <property type="entry name" value="RelE/ParE_toxin_dom_sf"/>
</dbReference>
<dbReference type="EMBL" id="QMEB01000012">
    <property type="protein sequence ID" value="NMG18441.1"/>
    <property type="molecule type" value="Genomic_DNA"/>
</dbReference>
<evidence type="ECO:0000256" key="1">
    <source>
        <dbReference type="ARBA" id="ARBA00006226"/>
    </source>
</evidence>
<comment type="similarity">
    <text evidence="1">Belongs to the RelE toxin family.</text>
</comment>
<dbReference type="InterPro" id="IPR051803">
    <property type="entry name" value="TA_system_RelE-like_toxin"/>
</dbReference>
<dbReference type="RefSeq" id="WP_169153731.1">
    <property type="nucleotide sequence ID" value="NZ_CAWPJE010000327.1"/>
</dbReference>
<organism evidence="3 4">
    <name type="scientific">Brasilonema bromeliae SPC951</name>
    <dbReference type="NCBI Taxonomy" id="385972"/>
    <lineage>
        <taxon>Bacteria</taxon>
        <taxon>Bacillati</taxon>
        <taxon>Cyanobacteriota</taxon>
        <taxon>Cyanophyceae</taxon>
        <taxon>Nostocales</taxon>
        <taxon>Scytonemataceae</taxon>
        <taxon>Brasilonema</taxon>
        <taxon>Bromeliae group (in: Brasilonema)</taxon>
    </lineage>
</organism>
<accession>A0ABX1P287</accession>
<dbReference type="Proteomes" id="UP000718564">
    <property type="component" value="Unassembled WGS sequence"/>
</dbReference>
<keyword evidence="2" id="KW-1277">Toxin-antitoxin system</keyword>
<protein>
    <submittedName>
        <fullName evidence="3">Type II toxin-antitoxin system RelE/ParE family toxin</fullName>
    </submittedName>
</protein>
<dbReference type="InterPro" id="IPR007712">
    <property type="entry name" value="RelE/ParE_toxin"/>
</dbReference>
<proteinExistence type="inferred from homology"/>
<sequence length="105" mass="12468">MTKRIIITPKASLDIDEHFAYIAQQNPDAALHFFDAVRETFAQLARMSGMGSLYQVQNPRLQELRKWAVKDFKKYLIFYFEQDENIQIVRILYAGRDIERILEQE</sequence>
<dbReference type="Pfam" id="PF05016">
    <property type="entry name" value="ParE_toxin"/>
    <property type="match status" value="1"/>
</dbReference>
<evidence type="ECO:0000313" key="4">
    <source>
        <dbReference type="Proteomes" id="UP000718564"/>
    </source>
</evidence>
<evidence type="ECO:0000313" key="3">
    <source>
        <dbReference type="EMBL" id="NMG18441.1"/>
    </source>
</evidence>
<dbReference type="Gene3D" id="3.30.2310.20">
    <property type="entry name" value="RelE-like"/>
    <property type="match status" value="1"/>
</dbReference>
<comment type="caution">
    <text evidence="3">The sequence shown here is derived from an EMBL/GenBank/DDBJ whole genome shotgun (WGS) entry which is preliminary data.</text>
</comment>
<evidence type="ECO:0000256" key="2">
    <source>
        <dbReference type="ARBA" id="ARBA00022649"/>
    </source>
</evidence>
<dbReference type="PANTHER" id="PTHR33755">
    <property type="entry name" value="TOXIN PARE1-RELATED"/>
    <property type="match status" value="1"/>
</dbReference>
<keyword evidence="4" id="KW-1185">Reference proteome</keyword>